<dbReference type="SUPFAM" id="SSF51366">
    <property type="entry name" value="Ribulose-phoshate binding barrel"/>
    <property type="match status" value="1"/>
</dbReference>
<dbReference type="InterPro" id="IPR013785">
    <property type="entry name" value="Aldolase_TIM"/>
</dbReference>
<dbReference type="InterPro" id="IPR006062">
    <property type="entry name" value="His_biosynth"/>
</dbReference>
<dbReference type="PANTHER" id="PTHR21235:SF2">
    <property type="entry name" value="IMIDAZOLE GLYCEROL PHOSPHATE SYNTHASE HISHF"/>
    <property type="match status" value="1"/>
</dbReference>
<accession>A0A2G8R458</accession>
<evidence type="ECO:0000256" key="13">
    <source>
        <dbReference type="ARBA" id="ARBA00047838"/>
    </source>
</evidence>
<evidence type="ECO:0000256" key="8">
    <source>
        <dbReference type="ARBA" id="ARBA00023239"/>
    </source>
</evidence>
<gene>
    <name evidence="15" type="ORF">P775_25035</name>
</gene>
<dbReference type="Pfam" id="PF00977">
    <property type="entry name" value="His_biosynth"/>
    <property type="match status" value="1"/>
</dbReference>
<dbReference type="RefSeq" id="WP_099913336.1">
    <property type="nucleotide sequence ID" value="NZ_AWWI01000172.1"/>
</dbReference>
<keyword evidence="8" id="KW-0456">Lyase</keyword>
<protein>
    <recommendedName>
        <fullName evidence="5">Imidazole glycerol phosphate synthase subunit HisF</fullName>
        <ecNumber evidence="4">4.3.2.10</ecNumber>
    </recommendedName>
    <alternativeName>
        <fullName evidence="10">IGP synthase cyclase subunit</fullName>
    </alternativeName>
    <alternativeName>
        <fullName evidence="11">IGP synthase subunit HisF</fullName>
    </alternativeName>
    <alternativeName>
        <fullName evidence="12">ImGP synthase subunit HisF</fullName>
    </alternativeName>
</protein>
<comment type="function">
    <text evidence="9">IGPS catalyzes the conversion of PRFAR and glutamine to IGP, AICAR and glutamate. The HisF subunit catalyzes the cyclization activity that produces IGP and AICAR from PRFAR using the ammonia provided by the HisH subunit.</text>
</comment>
<evidence type="ECO:0000256" key="12">
    <source>
        <dbReference type="ARBA" id="ARBA00032401"/>
    </source>
</evidence>
<evidence type="ECO:0000256" key="11">
    <source>
        <dbReference type="ARBA" id="ARBA00031409"/>
    </source>
</evidence>
<dbReference type="Proteomes" id="UP000231259">
    <property type="component" value="Unassembled WGS sequence"/>
</dbReference>
<sequence length="258" mass="27719">MLKTRIIPTLLWKNFGLVKGTNFDSWRRVGPVLPAIRVYNQREVDELILLDILAHLPDQYPDYEAVSDYGQDCFIPLTFGGGIRDSRQVGHLLRAGVDKVSINSAAHDDPSLIGKIAETYGTQCVVVSIDARQIGSKGWRAYSHAGQHDTGRDVVAWAQEMEARGAGELLITSIDRDGTFQGYDLPLIEAVAAAVSVPVIASGGAGSYQHMVEAVRQAGASAVAAASIFHFTELTPAGAKAAFEAAGIPVRRSFIDAD</sequence>
<dbReference type="OrthoDB" id="9781903at2"/>
<evidence type="ECO:0000256" key="6">
    <source>
        <dbReference type="ARBA" id="ARBA00022605"/>
    </source>
</evidence>
<keyword evidence="16" id="KW-1185">Reference proteome</keyword>
<dbReference type="InterPro" id="IPR004651">
    <property type="entry name" value="HisF"/>
</dbReference>
<evidence type="ECO:0000256" key="5">
    <source>
        <dbReference type="ARBA" id="ARBA00016318"/>
    </source>
</evidence>
<dbReference type="EMBL" id="AWWI01000172">
    <property type="protein sequence ID" value="PIL16335.1"/>
    <property type="molecule type" value="Genomic_DNA"/>
</dbReference>
<dbReference type="GO" id="GO:0000107">
    <property type="term" value="F:imidazoleglycerol-phosphate synthase activity"/>
    <property type="evidence" value="ECO:0007669"/>
    <property type="project" value="InterPro"/>
</dbReference>
<dbReference type="InterPro" id="IPR011060">
    <property type="entry name" value="RibuloseP-bd_barrel"/>
</dbReference>
<dbReference type="InterPro" id="IPR050064">
    <property type="entry name" value="IGPS_HisA/HisF"/>
</dbReference>
<name>A0A2G8R458_9RHOB</name>
<comment type="subunit">
    <text evidence="3">Heterodimer of HisH and HisF.</text>
</comment>
<keyword evidence="7 14" id="KW-0368">Histidine biosynthesis</keyword>
<comment type="similarity">
    <text evidence="2 14">Belongs to the HisA/HisF family.</text>
</comment>
<dbReference type="AlphaFoldDB" id="A0A2G8R458"/>
<dbReference type="GO" id="GO:0000105">
    <property type="term" value="P:L-histidine biosynthetic process"/>
    <property type="evidence" value="ECO:0007669"/>
    <property type="project" value="UniProtKB-UniPathway"/>
</dbReference>
<evidence type="ECO:0000256" key="7">
    <source>
        <dbReference type="ARBA" id="ARBA00023102"/>
    </source>
</evidence>
<evidence type="ECO:0000313" key="16">
    <source>
        <dbReference type="Proteomes" id="UP000231259"/>
    </source>
</evidence>
<evidence type="ECO:0000256" key="14">
    <source>
        <dbReference type="RuleBase" id="RU003657"/>
    </source>
</evidence>
<comment type="caution">
    <text evidence="15">The sequence shown here is derived from an EMBL/GenBank/DDBJ whole genome shotgun (WGS) entry which is preliminary data.</text>
</comment>
<dbReference type="CDD" id="cd04731">
    <property type="entry name" value="HisF"/>
    <property type="match status" value="1"/>
</dbReference>
<evidence type="ECO:0000256" key="10">
    <source>
        <dbReference type="ARBA" id="ARBA00030264"/>
    </source>
</evidence>
<dbReference type="Gene3D" id="3.20.20.70">
    <property type="entry name" value="Aldolase class I"/>
    <property type="match status" value="1"/>
</dbReference>
<evidence type="ECO:0000256" key="2">
    <source>
        <dbReference type="ARBA" id="ARBA00009667"/>
    </source>
</evidence>
<evidence type="ECO:0000256" key="9">
    <source>
        <dbReference type="ARBA" id="ARBA00025475"/>
    </source>
</evidence>
<dbReference type="GO" id="GO:0016829">
    <property type="term" value="F:lyase activity"/>
    <property type="evidence" value="ECO:0007669"/>
    <property type="project" value="UniProtKB-KW"/>
</dbReference>
<dbReference type="EC" id="4.3.2.10" evidence="4"/>
<evidence type="ECO:0000256" key="1">
    <source>
        <dbReference type="ARBA" id="ARBA00005091"/>
    </source>
</evidence>
<comment type="pathway">
    <text evidence="1">Amino-acid biosynthesis; L-histidine biosynthesis; L-histidine from 5-phospho-alpha-D-ribose 1-diphosphate: step 5/9.</text>
</comment>
<dbReference type="PANTHER" id="PTHR21235">
    <property type="entry name" value="IMIDAZOLE GLYCEROL PHOSPHATE SYNTHASE SUBUNIT HISF/H IGP SYNTHASE SUBUNIT HISF/H"/>
    <property type="match status" value="1"/>
</dbReference>
<evidence type="ECO:0000313" key="15">
    <source>
        <dbReference type="EMBL" id="PIL16335.1"/>
    </source>
</evidence>
<comment type="catalytic activity">
    <reaction evidence="13">
        <text>5-[(5-phospho-1-deoxy-D-ribulos-1-ylimino)methylamino]-1-(5-phospho-beta-D-ribosyl)imidazole-4-carboxamide + L-glutamine = D-erythro-1-(imidazol-4-yl)glycerol 3-phosphate + 5-amino-1-(5-phospho-beta-D-ribosyl)imidazole-4-carboxamide + L-glutamate + H(+)</text>
        <dbReference type="Rhea" id="RHEA:24793"/>
        <dbReference type="ChEBI" id="CHEBI:15378"/>
        <dbReference type="ChEBI" id="CHEBI:29985"/>
        <dbReference type="ChEBI" id="CHEBI:58278"/>
        <dbReference type="ChEBI" id="CHEBI:58359"/>
        <dbReference type="ChEBI" id="CHEBI:58475"/>
        <dbReference type="ChEBI" id="CHEBI:58525"/>
        <dbReference type="EC" id="4.3.2.10"/>
    </reaction>
</comment>
<evidence type="ECO:0000256" key="3">
    <source>
        <dbReference type="ARBA" id="ARBA00011152"/>
    </source>
</evidence>
<dbReference type="UniPathway" id="UPA00031">
    <property type="reaction ID" value="UER00010"/>
</dbReference>
<evidence type="ECO:0000256" key="4">
    <source>
        <dbReference type="ARBA" id="ARBA00012809"/>
    </source>
</evidence>
<organism evidence="15 16">
    <name type="scientific">Puniceibacterium antarcticum</name>
    <dbReference type="NCBI Taxonomy" id="1206336"/>
    <lineage>
        <taxon>Bacteria</taxon>
        <taxon>Pseudomonadati</taxon>
        <taxon>Pseudomonadota</taxon>
        <taxon>Alphaproteobacteria</taxon>
        <taxon>Rhodobacterales</taxon>
        <taxon>Paracoccaceae</taxon>
        <taxon>Puniceibacterium</taxon>
    </lineage>
</organism>
<reference evidence="15 16" key="1">
    <citation type="submission" date="2013-09" db="EMBL/GenBank/DDBJ databases">
        <title>Genome sequencing of Phaeobacter antarcticus sp. nov. SM1211.</title>
        <authorList>
            <person name="Zhang X.-Y."/>
            <person name="Liu C."/>
            <person name="Chen X.-L."/>
            <person name="Xie B.-B."/>
            <person name="Qin Q.-L."/>
            <person name="Rong J.-C."/>
            <person name="Zhang Y.-Z."/>
        </authorList>
    </citation>
    <scope>NUCLEOTIDE SEQUENCE [LARGE SCALE GENOMIC DNA]</scope>
    <source>
        <strain evidence="15 16">SM1211</strain>
    </source>
</reference>
<keyword evidence="6 14" id="KW-0028">Amino-acid biosynthesis</keyword>
<proteinExistence type="inferred from homology"/>